<reference evidence="8" key="1">
    <citation type="submission" date="2019-10" db="EMBL/GenBank/DDBJ databases">
        <title>Conservation and host-specific expression of non-tandemly repeated heterogenous ribosome RNA gene in arbuscular mycorrhizal fungi.</title>
        <authorList>
            <person name="Maeda T."/>
            <person name="Kobayashi Y."/>
            <person name="Nakagawa T."/>
            <person name="Ezawa T."/>
            <person name="Yamaguchi K."/>
            <person name="Bino T."/>
            <person name="Nishimoto Y."/>
            <person name="Shigenobu S."/>
            <person name="Kawaguchi M."/>
        </authorList>
    </citation>
    <scope>NUCLEOTIDE SEQUENCE</scope>
    <source>
        <strain evidence="8">HR1</strain>
    </source>
</reference>
<dbReference type="InterPro" id="IPR023780">
    <property type="entry name" value="Chromo_domain"/>
</dbReference>
<dbReference type="Gene3D" id="2.40.50.40">
    <property type="match status" value="1"/>
</dbReference>
<dbReference type="PANTHER" id="PTHR22812">
    <property type="entry name" value="CHROMOBOX PROTEIN"/>
    <property type="match status" value="1"/>
</dbReference>
<evidence type="ECO:0000256" key="1">
    <source>
        <dbReference type="ARBA" id="ARBA00004123"/>
    </source>
</evidence>
<feature type="coiled-coil region" evidence="4">
    <location>
        <begin position="786"/>
        <end position="894"/>
    </location>
</feature>
<comment type="caution">
    <text evidence="8">The sequence shown here is derived from an EMBL/GenBank/DDBJ whole genome shotgun (WGS) entry which is preliminary data.</text>
</comment>
<evidence type="ECO:0008006" key="10">
    <source>
        <dbReference type="Google" id="ProtNLM"/>
    </source>
</evidence>
<dbReference type="PROSITE" id="PS00028">
    <property type="entry name" value="ZINC_FINGER_C2H2_1"/>
    <property type="match status" value="1"/>
</dbReference>
<evidence type="ECO:0000259" key="6">
    <source>
        <dbReference type="PROSITE" id="PS50013"/>
    </source>
</evidence>
<feature type="compositionally biased region" description="Basic and acidic residues" evidence="5">
    <location>
        <begin position="692"/>
        <end position="709"/>
    </location>
</feature>
<dbReference type="SMART" id="SM00298">
    <property type="entry name" value="CHROMO"/>
    <property type="match status" value="1"/>
</dbReference>
<comment type="subcellular location">
    <subcellularLocation>
        <location evidence="1">Nucleus</location>
    </subcellularLocation>
</comment>
<evidence type="ECO:0000256" key="4">
    <source>
        <dbReference type="SAM" id="Coils"/>
    </source>
</evidence>
<feature type="coiled-coil region" evidence="4">
    <location>
        <begin position="725"/>
        <end position="759"/>
    </location>
</feature>
<keyword evidence="4" id="KW-0175">Coiled coil</keyword>
<dbReference type="Gene3D" id="1.20.5.340">
    <property type="match status" value="1"/>
</dbReference>
<evidence type="ECO:0000313" key="8">
    <source>
        <dbReference type="EMBL" id="GES72865.1"/>
    </source>
</evidence>
<accession>A0A8H3KRQ4</accession>
<evidence type="ECO:0000256" key="5">
    <source>
        <dbReference type="SAM" id="MobiDB-lite"/>
    </source>
</evidence>
<feature type="region of interest" description="Disordered" evidence="5">
    <location>
        <begin position="98"/>
        <end position="128"/>
    </location>
</feature>
<dbReference type="InterPro" id="IPR000953">
    <property type="entry name" value="Chromo/chromo_shadow_dom"/>
</dbReference>
<sequence length="1053" mass="120415">MLSSRKRVYIRINLYCFSKKKKKSRSETWCVEKYSKMPQNTTANQYYEAEAILDERMIGEKKSYLIKWKGSDQNGKPWDPTWEPESHCTQPLIASWEKRNPAKRKLKSPLPSNNPLKNSPPIKRERKHQKISAGFNYGTPSANIGNSAESPMVIDSDDDSLKNLLLNNPTLSKLNIDDNSGSSPTVAVKNVKIQRHLLRPFHILLPVPLTKLQQIFYRRTFDKPQLFKYLAETNLANPPELNSIIFQTKDNLLKIVNHLSLLLSSVPGISQGMNVSYQPFEKMGKLVMMYHLLNGLRNCDLTLGIAIPQGPIMNSIIKDFMKKHKLNFNILNETANNKLLKGTNSSDKLTCIVFTTPLPKMSEEELPQFDLVIAYDTSFNPKKHLLHTKTNENIPTIRLVTKNTLEHAINYLMLQHQEDNFSFSNLSLFEMKRILTFGLLKKNQFVEAGCELSRFDIQGTCDKVFQWINEGMSRNLSFGMETTVEKIWGKIISSEHVSFDRRLVGTGNNNKDRKDLKDVASAKAEKRVSEVNDEGNLKKRKDKEVAQNDDDSFQKKKKLKIIDEALPTEILNSCGSSSSASNENKVLSLTTTTSTILPRPIIISPTEPLTESPIEQMNPVNLNKVKQTHSPKNSRDDSSKDSRRNSLKDSSRDSHNKSRDSTQDTIKDSSSSSIKSSSINRENNNRNIITKDFNKNVKSTSKDSNKSSKDSQCMEESTLEWRQKYMELLNQNKLQEEKIENLTQEKDKFCKKTNELSSELAKTRTQLGEMQLKRKRTLLEVQSIELEKTRMEISGVQVENSKLKSELENKDQEINKLKKEIDSLKNNSKVLKSKIKSLETEILNNQQMRLGSSSKTIKRNETLENQVQQLESKINTLQQQYKLKEEELKWALGEEEYHRDITNLLLHIKGKTKEEMDKIYHAKKNGTQSKSDASDNTHPNIDEKILNEVNTVPDNKDVPVIEKNTNESSLSMSNTKNVSNEDKSTFSFGYFDAELNELPGPPIGSVISTSSTFNCNWDSCKQEFGSREDLKLHLRYDHNLNPNYPSNVIEIND</sequence>
<dbReference type="SUPFAM" id="SSF54160">
    <property type="entry name" value="Chromo domain-like"/>
    <property type="match status" value="1"/>
</dbReference>
<organism evidence="8 9">
    <name type="scientific">Rhizophagus clarus</name>
    <dbReference type="NCBI Taxonomy" id="94130"/>
    <lineage>
        <taxon>Eukaryota</taxon>
        <taxon>Fungi</taxon>
        <taxon>Fungi incertae sedis</taxon>
        <taxon>Mucoromycota</taxon>
        <taxon>Glomeromycotina</taxon>
        <taxon>Glomeromycetes</taxon>
        <taxon>Glomerales</taxon>
        <taxon>Glomeraceae</taxon>
        <taxon>Rhizophagus</taxon>
    </lineage>
</organism>
<dbReference type="Pfam" id="PF00385">
    <property type="entry name" value="Chromo"/>
    <property type="match status" value="1"/>
</dbReference>
<dbReference type="OrthoDB" id="3647690at2759"/>
<protein>
    <recommendedName>
        <fullName evidence="10">Chromo domain-containing protein</fullName>
    </recommendedName>
</protein>
<dbReference type="PROSITE" id="PS50013">
    <property type="entry name" value="CHROMO_2"/>
    <property type="match status" value="1"/>
</dbReference>
<evidence type="ECO:0000313" key="9">
    <source>
        <dbReference type="Proteomes" id="UP000615446"/>
    </source>
</evidence>
<gene>
    <name evidence="8" type="ORF">RCL2_000040900</name>
</gene>
<evidence type="ECO:0000256" key="2">
    <source>
        <dbReference type="ARBA" id="ARBA00023242"/>
    </source>
</evidence>
<feature type="compositionally biased region" description="Basic and acidic residues" evidence="5">
    <location>
        <begin position="633"/>
        <end position="667"/>
    </location>
</feature>
<feature type="region of interest" description="Disordered" evidence="5">
    <location>
        <begin position="622"/>
        <end position="715"/>
    </location>
</feature>
<feature type="domain" description="Chromo" evidence="6">
    <location>
        <begin position="47"/>
        <end position="87"/>
    </location>
</feature>
<dbReference type="GO" id="GO:0005634">
    <property type="term" value="C:nucleus"/>
    <property type="evidence" value="ECO:0007669"/>
    <property type="project" value="UniProtKB-SubCell"/>
</dbReference>
<feature type="compositionally biased region" description="Low complexity" evidence="5">
    <location>
        <begin position="108"/>
        <end position="121"/>
    </location>
</feature>
<dbReference type="PROSITE" id="PS50157">
    <property type="entry name" value="ZINC_FINGER_C2H2_2"/>
    <property type="match status" value="1"/>
</dbReference>
<dbReference type="CDD" id="cd00024">
    <property type="entry name" value="CD_CSD"/>
    <property type="match status" value="1"/>
</dbReference>
<feature type="compositionally biased region" description="Basic and acidic residues" evidence="5">
    <location>
        <begin position="510"/>
        <end position="530"/>
    </location>
</feature>
<proteinExistence type="predicted"/>
<feature type="compositionally biased region" description="Polar residues" evidence="5">
    <location>
        <begin position="622"/>
        <end position="631"/>
    </location>
</feature>
<dbReference type="Proteomes" id="UP000615446">
    <property type="component" value="Unassembled WGS sequence"/>
</dbReference>
<feature type="domain" description="C2H2-type" evidence="7">
    <location>
        <begin position="1013"/>
        <end position="1038"/>
    </location>
</feature>
<dbReference type="InterPro" id="IPR051219">
    <property type="entry name" value="Heterochromatin_chromo-domain"/>
</dbReference>
<feature type="compositionally biased region" description="Low complexity" evidence="5">
    <location>
        <begin position="668"/>
        <end position="691"/>
    </location>
</feature>
<evidence type="ECO:0000259" key="7">
    <source>
        <dbReference type="PROSITE" id="PS50157"/>
    </source>
</evidence>
<name>A0A8H3KRQ4_9GLOM</name>
<keyword evidence="3" id="KW-0862">Zinc</keyword>
<dbReference type="InterPro" id="IPR013087">
    <property type="entry name" value="Znf_C2H2_type"/>
</dbReference>
<dbReference type="GO" id="GO:0008270">
    <property type="term" value="F:zinc ion binding"/>
    <property type="evidence" value="ECO:0007669"/>
    <property type="project" value="UniProtKB-KW"/>
</dbReference>
<dbReference type="AlphaFoldDB" id="A0A8H3KRQ4"/>
<feature type="region of interest" description="Disordered" evidence="5">
    <location>
        <begin position="510"/>
        <end position="553"/>
    </location>
</feature>
<keyword evidence="3" id="KW-0479">Metal-binding</keyword>
<keyword evidence="3" id="KW-0863">Zinc-finger</keyword>
<evidence type="ECO:0000256" key="3">
    <source>
        <dbReference type="PROSITE-ProRule" id="PRU00042"/>
    </source>
</evidence>
<dbReference type="EMBL" id="BLAL01000004">
    <property type="protein sequence ID" value="GES72865.1"/>
    <property type="molecule type" value="Genomic_DNA"/>
</dbReference>
<keyword evidence="2" id="KW-0539">Nucleus</keyword>
<dbReference type="InterPro" id="IPR016197">
    <property type="entry name" value="Chromo-like_dom_sf"/>
</dbReference>